<accession>A0A0G3BTA6</accession>
<dbReference type="STRING" id="413882.AAW51_4557"/>
<reference evidence="2 3" key="1">
    <citation type="submission" date="2015-05" db="EMBL/GenBank/DDBJ databases">
        <authorList>
            <person name="Tang B."/>
            <person name="Yu Y."/>
        </authorList>
    </citation>
    <scope>NUCLEOTIDE SEQUENCE [LARGE SCALE GENOMIC DNA]</scope>
    <source>
        <strain evidence="2 3">DSM 7029</strain>
    </source>
</reference>
<dbReference type="EMBL" id="CP011371">
    <property type="protein sequence ID" value="AKJ31248.1"/>
    <property type="molecule type" value="Genomic_DNA"/>
</dbReference>
<organism evidence="2 3">
    <name type="scientific">Caldimonas brevitalea</name>
    <dbReference type="NCBI Taxonomy" id="413882"/>
    <lineage>
        <taxon>Bacteria</taxon>
        <taxon>Pseudomonadati</taxon>
        <taxon>Pseudomonadota</taxon>
        <taxon>Betaproteobacteria</taxon>
        <taxon>Burkholderiales</taxon>
        <taxon>Sphaerotilaceae</taxon>
        <taxon>Caldimonas</taxon>
    </lineage>
</organism>
<proteinExistence type="predicted"/>
<dbReference type="KEGG" id="pbh:AAW51_4557"/>
<sequence>MQTIKGMLPHIIVIDMPHDIMRVIMSQHIDIISIGMPSLAIIVQRMPSSVISMRISGITGMPHTIIIGMPLQLIVQGMPRSAIEFIISQQSRIISIDMPSTGVIVQLKPSSVISQLMWLIIGLIMPIGIIIGMLAIGFISFIGICIDAFIRGSWELGLGTVEGQRNCD</sequence>
<gene>
    <name evidence="2" type="ORF">AAW51_4557</name>
</gene>
<keyword evidence="1" id="KW-0812">Transmembrane</keyword>
<dbReference type="OrthoDB" id="8404466at2"/>
<keyword evidence="3" id="KW-1185">Reference proteome</keyword>
<feature type="transmembrane region" description="Helical" evidence="1">
    <location>
        <begin position="116"/>
        <end position="146"/>
    </location>
</feature>
<dbReference type="RefSeq" id="WP_047196427.1">
    <property type="nucleotide sequence ID" value="NZ_CP011371.1"/>
</dbReference>
<name>A0A0G3BTA6_9BURK</name>
<protein>
    <submittedName>
        <fullName evidence="2">Membrane protein</fullName>
    </submittedName>
</protein>
<keyword evidence="1" id="KW-1133">Transmembrane helix</keyword>
<evidence type="ECO:0000256" key="1">
    <source>
        <dbReference type="SAM" id="Phobius"/>
    </source>
</evidence>
<evidence type="ECO:0000313" key="2">
    <source>
        <dbReference type="EMBL" id="AKJ31248.1"/>
    </source>
</evidence>
<dbReference type="Proteomes" id="UP000035352">
    <property type="component" value="Chromosome"/>
</dbReference>
<dbReference type="AlphaFoldDB" id="A0A0G3BTA6"/>
<evidence type="ECO:0000313" key="3">
    <source>
        <dbReference type="Proteomes" id="UP000035352"/>
    </source>
</evidence>
<keyword evidence="1" id="KW-0472">Membrane</keyword>